<name>L0HKG8_METFS</name>
<keyword evidence="1" id="KW-1133">Transmembrane helix</keyword>
<dbReference type="AlphaFoldDB" id="L0HKG8"/>
<organism evidence="2 3">
    <name type="scientific">Methanoregula formicica (strain DSM 22288 / NBRC 105244 / SMSP)</name>
    <dbReference type="NCBI Taxonomy" id="593750"/>
    <lineage>
        <taxon>Archaea</taxon>
        <taxon>Methanobacteriati</taxon>
        <taxon>Methanobacteriota</taxon>
        <taxon>Stenosarchaea group</taxon>
        <taxon>Methanomicrobia</taxon>
        <taxon>Methanomicrobiales</taxon>
        <taxon>Methanoregulaceae</taxon>
        <taxon>Methanoregula</taxon>
    </lineage>
</organism>
<feature type="transmembrane region" description="Helical" evidence="1">
    <location>
        <begin position="7"/>
        <end position="24"/>
    </location>
</feature>
<reference evidence="3" key="1">
    <citation type="submission" date="2011-12" db="EMBL/GenBank/DDBJ databases">
        <title>Complete sequence of Methanoregula formicicum SMSP.</title>
        <authorList>
            <person name="Lucas S."/>
            <person name="Han J."/>
            <person name="Lapidus A."/>
            <person name="Cheng J.-F."/>
            <person name="Goodwin L."/>
            <person name="Pitluck S."/>
            <person name="Peters L."/>
            <person name="Ovchinnikova G."/>
            <person name="Teshima H."/>
            <person name="Detter J.C."/>
            <person name="Han C."/>
            <person name="Tapia R."/>
            <person name="Land M."/>
            <person name="Hauser L."/>
            <person name="Kyrpides N."/>
            <person name="Ivanova N."/>
            <person name="Pagani I."/>
            <person name="Imachi H."/>
            <person name="Tamaki H."/>
            <person name="Sekiguchi Y."/>
            <person name="Kamagata Y."/>
            <person name="Cadillo-Quiroz H."/>
            <person name="Zinder S."/>
            <person name="Liu W.-T."/>
            <person name="Woyke T."/>
        </authorList>
    </citation>
    <scope>NUCLEOTIDE SEQUENCE [LARGE SCALE GENOMIC DNA]</scope>
    <source>
        <strain evidence="3">DSM 22288 / NBRC 105244 / SMSP</strain>
    </source>
</reference>
<dbReference type="EMBL" id="CP003167">
    <property type="protein sequence ID" value="AGB03559.1"/>
    <property type="molecule type" value="Genomic_DNA"/>
</dbReference>
<dbReference type="Proteomes" id="UP000010824">
    <property type="component" value="Chromosome"/>
</dbReference>
<keyword evidence="1" id="KW-0812">Transmembrane</keyword>
<feature type="transmembrane region" description="Helical" evidence="1">
    <location>
        <begin position="36"/>
        <end position="56"/>
    </location>
</feature>
<gene>
    <name evidence="2" type="ordered locus">Metfor_2566</name>
</gene>
<protein>
    <submittedName>
        <fullName evidence="2">Uncharacterized protein</fullName>
    </submittedName>
</protein>
<sequence precursor="true">MEAIIKILSCLIGLFIFVNGAWITMTPPFGDEPQGYAIMAVGIFIPLIMLYVGHLTEGFSSR</sequence>
<keyword evidence="1" id="KW-0472">Membrane</keyword>
<dbReference type="KEGG" id="mfo:Metfor_2566"/>
<proteinExistence type="predicted"/>
<reference evidence="2 3" key="2">
    <citation type="journal article" date="2014" name="Genome Announc.">
        <title>Complete Genome Sequence of Methanoregula formicica SMSPT, a Mesophilic Hydrogenotrophic Methanogen Isolated from a Methanogenic Upflow Anaerobic Sludge Blanket Reactor.</title>
        <authorList>
            <person name="Yamamoto K."/>
            <person name="Tamaki H."/>
            <person name="Cadillo-Quiroz H."/>
            <person name="Imachi H."/>
            <person name="Kyrpides N."/>
            <person name="Woyke T."/>
            <person name="Goodwin L."/>
            <person name="Zinder S.H."/>
            <person name="Kamagata Y."/>
            <person name="Liu W.T."/>
        </authorList>
    </citation>
    <scope>NUCLEOTIDE SEQUENCE [LARGE SCALE GENOMIC DNA]</scope>
    <source>
        <strain evidence="3">DSM 22288 / NBRC 105244 / SMSP</strain>
    </source>
</reference>
<keyword evidence="3" id="KW-1185">Reference proteome</keyword>
<dbReference type="InParanoid" id="L0HKG8"/>
<dbReference type="RefSeq" id="WP_015286521.1">
    <property type="nucleotide sequence ID" value="NC_019943.1"/>
</dbReference>
<evidence type="ECO:0000313" key="2">
    <source>
        <dbReference type="EMBL" id="AGB03559.1"/>
    </source>
</evidence>
<evidence type="ECO:0000256" key="1">
    <source>
        <dbReference type="SAM" id="Phobius"/>
    </source>
</evidence>
<evidence type="ECO:0000313" key="3">
    <source>
        <dbReference type="Proteomes" id="UP000010824"/>
    </source>
</evidence>
<dbReference type="HOGENOM" id="CLU_2893239_0_0_2"/>
<dbReference type="GeneID" id="14309958"/>
<accession>L0HKG8</accession>